<dbReference type="EMBL" id="BGZK01000861">
    <property type="protein sequence ID" value="GBP63151.1"/>
    <property type="molecule type" value="Genomic_DNA"/>
</dbReference>
<dbReference type="Proteomes" id="UP000299102">
    <property type="component" value="Unassembled WGS sequence"/>
</dbReference>
<evidence type="ECO:0000313" key="2">
    <source>
        <dbReference type="EMBL" id="GBP63151.1"/>
    </source>
</evidence>
<feature type="region of interest" description="Disordered" evidence="1">
    <location>
        <begin position="193"/>
        <end position="221"/>
    </location>
</feature>
<evidence type="ECO:0000256" key="1">
    <source>
        <dbReference type="SAM" id="MobiDB-lite"/>
    </source>
</evidence>
<protein>
    <submittedName>
        <fullName evidence="2">Uncharacterized protein</fullName>
    </submittedName>
</protein>
<name>A0A4C1XGT2_EUMVA</name>
<proteinExistence type="predicted"/>
<organism evidence="2 3">
    <name type="scientific">Eumeta variegata</name>
    <name type="common">Bagworm moth</name>
    <name type="synonym">Eumeta japonica</name>
    <dbReference type="NCBI Taxonomy" id="151549"/>
    <lineage>
        <taxon>Eukaryota</taxon>
        <taxon>Metazoa</taxon>
        <taxon>Ecdysozoa</taxon>
        <taxon>Arthropoda</taxon>
        <taxon>Hexapoda</taxon>
        <taxon>Insecta</taxon>
        <taxon>Pterygota</taxon>
        <taxon>Neoptera</taxon>
        <taxon>Endopterygota</taxon>
        <taxon>Lepidoptera</taxon>
        <taxon>Glossata</taxon>
        <taxon>Ditrysia</taxon>
        <taxon>Tineoidea</taxon>
        <taxon>Psychidae</taxon>
        <taxon>Oiketicinae</taxon>
        <taxon>Eumeta</taxon>
    </lineage>
</organism>
<comment type="caution">
    <text evidence="2">The sequence shown here is derived from an EMBL/GenBank/DDBJ whole genome shotgun (WGS) entry which is preliminary data.</text>
</comment>
<feature type="region of interest" description="Disordered" evidence="1">
    <location>
        <begin position="154"/>
        <end position="174"/>
    </location>
</feature>
<evidence type="ECO:0000313" key="3">
    <source>
        <dbReference type="Proteomes" id="UP000299102"/>
    </source>
</evidence>
<sequence>MCFNLVAAPRRPGRGPTADDHNTATRCRSDVITDWPLSLLPPTAVELEARGDFPDPAFCARRARHYCPLLPSRRSVVFSSPRCLSSEHPLLPPLLSNPRPETSSLPAWRARLVLLAAAAPIPPDLPATSHVPAAANYVPLYLLTVVHTCVIRREGTKKKNHRSKKAKMAAPHSAHVRGDIPVKKLTRACLPRAPPTAAVKRPCEKSLPFSDSPFPGLQPPW</sequence>
<dbReference type="AlphaFoldDB" id="A0A4C1XGT2"/>
<feature type="compositionally biased region" description="Basic residues" evidence="1">
    <location>
        <begin position="155"/>
        <end position="167"/>
    </location>
</feature>
<reference evidence="2 3" key="1">
    <citation type="journal article" date="2019" name="Commun. Biol.">
        <title>The bagworm genome reveals a unique fibroin gene that provides high tensile strength.</title>
        <authorList>
            <person name="Kono N."/>
            <person name="Nakamura H."/>
            <person name="Ohtoshi R."/>
            <person name="Tomita M."/>
            <person name="Numata K."/>
            <person name="Arakawa K."/>
        </authorList>
    </citation>
    <scope>NUCLEOTIDE SEQUENCE [LARGE SCALE GENOMIC DNA]</scope>
</reference>
<gene>
    <name evidence="2" type="ORF">EVAR_59710_1</name>
</gene>
<keyword evidence="3" id="KW-1185">Reference proteome</keyword>
<accession>A0A4C1XGT2</accession>